<keyword evidence="2" id="KW-1185">Reference proteome</keyword>
<dbReference type="AlphaFoldDB" id="A0A9N9AZ74"/>
<organism evidence="1 2">
    <name type="scientific">Ambispora gerdemannii</name>
    <dbReference type="NCBI Taxonomy" id="144530"/>
    <lineage>
        <taxon>Eukaryota</taxon>
        <taxon>Fungi</taxon>
        <taxon>Fungi incertae sedis</taxon>
        <taxon>Mucoromycota</taxon>
        <taxon>Glomeromycotina</taxon>
        <taxon>Glomeromycetes</taxon>
        <taxon>Archaeosporales</taxon>
        <taxon>Ambisporaceae</taxon>
        <taxon>Ambispora</taxon>
    </lineage>
</organism>
<feature type="non-terminal residue" evidence="1">
    <location>
        <position position="1"/>
    </location>
</feature>
<gene>
    <name evidence="1" type="ORF">AGERDE_LOCUS6397</name>
</gene>
<dbReference type="Proteomes" id="UP000789831">
    <property type="component" value="Unassembled WGS sequence"/>
</dbReference>
<proteinExistence type="predicted"/>
<evidence type="ECO:0000313" key="2">
    <source>
        <dbReference type="Proteomes" id="UP000789831"/>
    </source>
</evidence>
<reference evidence="1" key="1">
    <citation type="submission" date="2021-06" db="EMBL/GenBank/DDBJ databases">
        <authorList>
            <person name="Kallberg Y."/>
            <person name="Tangrot J."/>
            <person name="Rosling A."/>
        </authorList>
    </citation>
    <scope>NUCLEOTIDE SEQUENCE</scope>
    <source>
        <strain evidence="1">MT106</strain>
    </source>
</reference>
<evidence type="ECO:0000313" key="1">
    <source>
        <dbReference type="EMBL" id="CAG8545450.1"/>
    </source>
</evidence>
<accession>A0A9N9AZ74</accession>
<dbReference type="EMBL" id="CAJVPL010000991">
    <property type="protein sequence ID" value="CAG8545450.1"/>
    <property type="molecule type" value="Genomic_DNA"/>
</dbReference>
<protein>
    <submittedName>
        <fullName evidence="1">13237_t:CDS:1</fullName>
    </submittedName>
</protein>
<name>A0A9N9AZ74_9GLOM</name>
<comment type="caution">
    <text evidence="1">The sequence shown here is derived from an EMBL/GenBank/DDBJ whole genome shotgun (WGS) entry which is preliminary data.</text>
</comment>
<sequence>SSKYHGFSCRIGDQPLKVLQYKYKIDDIRIGTLVPSTHRNSPAWKPSTSSTR</sequence>